<evidence type="ECO:0000313" key="1">
    <source>
        <dbReference type="EMBL" id="ATE85830.1"/>
    </source>
</evidence>
<keyword evidence="2" id="KW-1185">Reference proteome</keyword>
<sequence>MSVHIKEKGGVDSPQVALVQHYGNVQGVLAAFQPNINSPAKVVKLTMDVNNISACIIEDVQYFKFSSKEVDEALLKYRLDLEKDINHQEVVKLFGDLHDMLDKVHKRTYYMNGGSVITTYTSPFTKEVILTDDEQFFVMTASSSDWWMKNTGMKTIIEAIRQHIPNFSPWKGASDDFIAILEDVRSRKSKLLPRKYT</sequence>
<dbReference type="EMBL" id="MF158040">
    <property type="protein sequence ID" value="ATE85830.1"/>
    <property type="molecule type" value="Genomic_DNA"/>
</dbReference>
<evidence type="ECO:0000313" key="2">
    <source>
        <dbReference type="Proteomes" id="UP000222508"/>
    </source>
</evidence>
<organism evidence="1 2">
    <name type="scientific">Shigella phage Sf13</name>
    <dbReference type="NCBI Taxonomy" id="2024316"/>
    <lineage>
        <taxon>Viruses</taxon>
        <taxon>Duplodnaviria</taxon>
        <taxon>Heunggongvirae</taxon>
        <taxon>Uroviricota</taxon>
        <taxon>Caudoviricetes</taxon>
        <taxon>Andersonviridae</taxon>
        <taxon>Ounavirinae</taxon>
        <taxon>Mooglevirus</taxon>
        <taxon>Mooglevirus Sf13</taxon>
    </lineage>
</organism>
<reference evidence="1 2" key="1">
    <citation type="submission" date="2017-05" db="EMBL/GenBank/DDBJ databases">
        <title>The isolation and characterization of 16 novel Shigella-infecting phages from the environment.</title>
        <authorList>
            <person name="Doore S.M."/>
            <person name="Schrad J.R."/>
            <person name="Dover J.A."/>
            <person name="Parent K.N."/>
        </authorList>
    </citation>
    <scope>NUCLEOTIDE SEQUENCE [LARGE SCALE GENOMIC DNA]</scope>
</reference>
<dbReference type="Proteomes" id="UP000222508">
    <property type="component" value="Segment"/>
</dbReference>
<accession>A0A291AXX9</accession>
<name>A0A291AXX9_9CAUD</name>
<gene>
    <name evidence="1" type="ORF">Sf13_gp30</name>
</gene>
<protein>
    <submittedName>
        <fullName evidence="1">Uncharacterized protein</fullName>
    </submittedName>
</protein>
<proteinExistence type="predicted"/>